<reference evidence="1" key="1">
    <citation type="submission" date="2023-08" db="EMBL/GenBank/DDBJ databases">
        <title>Black Yeasts Isolated from many extreme environments.</title>
        <authorList>
            <person name="Coleine C."/>
            <person name="Stajich J.E."/>
            <person name="Selbmann L."/>
        </authorList>
    </citation>
    <scope>NUCLEOTIDE SEQUENCE</scope>
    <source>
        <strain evidence="1">CCFEE 5401</strain>
    </source>
</reference>
<evidence type="ECO:0000313" key="2">
    <source>
        <dbReference type="Proteomes" id="UP001310890"/>
    </source>
</evidence>
<proteinExistence type="predicted"/>
<dbReference type="EMBL" id="JAVRRL010000043">
    <property type="protein sequence ID" value="KAK5111011.1"/>
    <property type="molecule type" value="Genomic_DNA"/>
</dbReference>
<name>A0AAN7YQV4_9PEZI</name>
<organism evidence="1 2">
    <name type="scientific">Meristemomyces frigidus</name>
    <dbReference type="NCBI Taxonomy" id="1508187"/>
    <lineage>
        <taxon>Eukaryota</taxon>
        <taxon>Fungi</taxon>
        <taxon>Dikarya</taxon>
        <taxon>Ascomycota</taxon>
        <taxon>Pezizomycotina</taxon>
        <taxon>Dothideomycetes</taxon>
        <taxon>Dothideomycetidae</taxon>
        <taxon>Mycosphaerellales</taxon>
        <taxon>Teratosphaeriaceae</taxon>
        <taxon>Meristemomyces</taxon>
    </lineage>
</organism>
<protein>
    <submittedName>
        <fullName evidence="1">Uncharacterized protein</fullName>
    </submittedName>
</protein>
<evidence type="ECO:0000313" key="1">
    <source>
        <dbReference type="EMBL" id="KAK5111011.1"/>
    </source>
</evidence>
<comment type="caution">
    <text evidence="1">The sequence shown here is derived from an EMBL/GenBank/DDBJ whole genome shotgun (WGS) entry which is preliminary data.</text>
</comment>
<sequence length="228" mass="25949">MRQGHDKGFRKKTNEFERSDWAQTAKNGPSIICNLLKSQKTLEFWTMLVLRELKNAGTWSSKLWPTEMNTSKTTSCRYPRVNPNAARVEFEIGRERILIDSLEIEDGTEKRVTASRQEIAALRTLMDKRQCTNARVTSPANNLRDAQAITSVMSDETFTFAALIQPRSVEPGPEFQHLYVQDQYLLLRKQERREQVLGAFQGITSLEVAWECVRVSPAIEGEEGGIIG</sequence>
<dbReference type="AlphaFoldDB" id="A0AAN7YQV4"/>
<dbReference type="Proteomes" id="UP001310890">
    <property type="component" value="Unassembled WGS sequence"/>
</dbReference>
<gene>
    <name evidence="1" type="ORF">LTR62_005386</name>
</gene>
<accession>A0AAN7YQV4</accession>